<dbReference type="GO" id="GO:0050479">
    <property type="term" value="F:glyceryl-ether monooxygenase activity"/>
    <property type="evidence" value="ECO:0007669"/>
    <property type="project" value="TreeGrafter"/>
</dbReference>
<gene>
    <name evidence="9" type="ORF">GCM10011342_28130</name>
</gene>
<evidence type="ECO:0000256" key="6">
    <source>
        <dbReference type="ARBA" id="ARBA00023136"/>
    </source>
</evidence>
<keyword evidence="6 7" id="KW-0472">Membrane</keyword>
<keyword evidence="3 7" id="KW-1133">Transmembrane helix</keyword>
<dbReference type="GO" id="GO:0005506">
    <property type="term" value="F:iron ion binding"/>
    <property type="evidence" value="ECO:0007669"/>
    <property type="project" value="InterPro"/>
</dbReference>
<evidence type="ECO:0000313" key="9">
    <source>
        <dbReference type="EMBL" id="GGD17680.1"/>
    </source>
</evidence>
<protein>
    <submittedName>
        <fullName evidence="9">Fatty acid hydroxylase</fullName>
    </submittedName>
</protein>
<evidence type="ECO:0000256" key="3">
    <source>
        <dbReference type="ARBA" id="ARBA00022989"/>
    </source>
</evidence>
<accession>A0A8J2V7C6</accession>
<name>A0A8J2V7C6_9PROT</name>
<proteinExistence type="predicted"/>
<feature type="transmembrane region" description="Helical" evidence="7">
    <location>
        <begin position="147"/>
        <end position="174"/>
    </location>
</feature>
<feature type="transmembrane region" description="Helical" evidence="7">
    <location>
        <begin position="88"/>
        <end position="106"/>
    </location>
</feature>
<dbReference type="GO" id="GO:0008610">
    <property type="term" value="P:lipid biosynthetic process"/>
    <property type="evidence" value="ECO:0007669"/>
    <property type="project" value="InterPro"/>
</dbReference>
<reference evidence="9" key="1">
    <citation type="journal article" date="2014" name="Int. J. Syst. Evol. Microbiol.">
        <title>Complete genome sequence of Corynebacterium casei LMG S-19264T (=DSM 44701T), isolated from a smear-ripened cheese.</title>
        <authorList>
            <consortium name="US DOE Joint Genome Institute (JGI-PGF)"/>
            <person name="Walter F."/>
            <person name="Albersmeier A."/>
            <person name="Kalinowski J."/>
            <person name="Ruckert C."/>
        </authorList>
    </citation>
    <scope>NUCLEOTIDE SEQUENCE</scope>
    <source>
        <strain evidence="9">CGMCC 1.12921</strain>
    </source>
</reference>
<dbReference type="InterPro" id="IPR051689">
    <property type="entry name" value="Sterol_desaturase/TMEM195"/>
</dbReference>
<keyword evidence="10" id="KW-1185">Reference proteome</keyword>
<comment type="subcellular location">
    <subcellularLocation>
        <location evidence="1">Endomembrane system</location>
        <topology evidence="1">Multi-pass membrane protein</topology>
    </subcellularLocation>
</comment>
<feature type="transmembrane region" description="Helical" evidence="7">
    <location>
        <begin position="13"/>
        <end position="32"/>
    </location>
</feature>
<dbReference type="InterPro" id="IPR006694">
    <property type="entry name" value="Fatty_acid_hydroxylase"/>
</dbReference>
<dbReference type="PANTHER" id="PTHR21624:SF1">
    <property type="entry name" value="ALKYLGLYCEROL MONOOXYGENASE"/>
    <property type="match status" value="1"/>
</dbReference>
<dbReference type="AlphaFoldDB" id="A0A8J2V7C6"/>
<evidence type="ECO:0000259" key="8">
    <source>
        <dbReference type="Pfam" id="PF04116"/>
    </source>
</evidence>
<comment type="caution">
    <text evidence="9">The sequence shown here is derived from an EMBL/GenBank/DDBJ whole genome shotgun (WGS) entry which is preliminary data.</text>
</comment>
<keyword evidence="2 7" id="KW-0812">Transmembrane</keyword>
<dbReference type="GO" id="GO:0012505">
    <property type="term" value="C:endomembrane system"/>
    <property type="evidence" value="ECO:0007669"/>
    <property type="project" value="UniProtKB-SubCell"/>
</dbReference>
<dbReference type="Pfam" id="PF04116">
    <property type="entry name" value="FA_hydroxylase"/>
    <property type="match status" value="1"/>
</dbReference>
<evidence type="ECO:0000256" key="5">
    <source>
        <dbReference type="ARBA" id="ARBA00023098"/>
    </source>
</evidence>
<dbReference type="PANTHER" id="PTHR21624">
    <property type="entry name" value="STEROL DESATURASE-RELATED PROTEIN"/>
    <property type="match status" value="1"/>
</dbReference>
<sequence length="339" mass="38226">MNNLTDMPDLPDIASYAAPIYVALIIAEILFVHLRRVKGSYETRDASTSIAMGLGNVTSGIIFATTVYAGIFAFFLWLYRFAPVKWEFGILSMVACFVLDDLRYYWVHRFSHTIRWGWADHVIHHSSQHFNLSTALRQPWFSFAKGYFVSVIPLVLLGFHPAMIAFAGSINLFYQFFIHTEAVGKMPKWVEAVMNTPSHHRVHHGRNARYLDSNYAGVFIVWDRLFGTFVEEDETHPVRYGIVKNIGTYNPLRVATHEYVGIWRDATLPGLSLQQRLAYVFAPPGWSHDGSRKSSAEIKADFVRRNPDEAGKPGLGGFISTVPAAASDIPDLPSEPASR</sequence>
<reference evidence="9" key="2">
    <citation type="submission" date="2020-09" db="EMBL/GenBank/DDBJ databases">
        <authorList>
            <person name="Sun Q."/>
            <person name="Zhou Y."/>
        </authorList>
    </citation>
    <scope>NUCLEOTIDE SEQUENCE</scope>
    <source>
        <strain evidence="9">CGMCC 1.12921</strain>
    </source>
</reference>
<organism evidence="9 10">
    <name type="scientific">Aquisalinus flavus</name>
    <dbReference type="NCBI Taxonomy" id="1526572"/>
    <lineage>
        <taxon>Bacteria</taxon>
        <taxon>Pseudomonadati</taxon>
        <taxon>Pseudomonadota</taxon>
        <taxon>Alphaproteobacteria</taxon>
        <taxon>Parvularculales</taxon>
        <taxon>Parvularculaceae</taxon>
        <taxon>Aquisalinus</taxon>
    </lineage>
</organism>
<evidence type="ECO:0000256" key="4">
    <source>
        <dbReference type="ARBA" id="ARBA00023002"/>
    </source>
</evidence>
<dbReference type="Proteomes" id="UP000613582">
    <property type="component" value="Unassembled WGS sequence"/>
</dbReference>
<dbReference type="GO" id="GO:0016020">
    <property type="term" value="C:membrane"/>
    <property type="evidence" value="ECO:0007669"/>
    <property type="project" value="GOC"/>
</dbReference>
<keyword evidence="4" id="KW-0560">Oxidoreductase</keyword>
<dbReference type="EMBL" id="BMGH01000001">
    <property type="protein sequence ID" value="GGD17680.1"/>
    <property type="molecule type" value="Genomic_DNA"/>
</dbReference>
<feature type="domain" description="Fatty acid hydroxylase" evidence="8">
    <location>
        <begin position="93"/>
        <end position="228"/>
    </location>
</feature>
<evidence type="ECO:0000256" key="1">
    <source>
        <dbReference type="ARBA" id="ARBA00004127"/>
    </source>
</evidence>
<evidence type="ECO:0000256" key="7">
    <source>
        <dbReference type="SAM" id="Phobius"/>
    </source>
</evidence>
<evidence type="ECO:0000313" key="10">
    <source>
        <dbReference type="Proteomes" id="UP000613582"/>
    </source>
</evidence>
<keyword evidence="5" id="KW-0443">Lipid metabolism</keyword>
<feature type="transmembrane region" description="Helical" evidence="7">
    <location>
        <begin position="53"/>
        <end position="76"/>
    </location>
</feature>
<dbReference type="GO" id="GO:0006643">
    <property type="term" value="P:membrane lipid metabolic process"/>
    <property type="evidence" value="ECO:0007669"/>
    <property type="project" value="TreeGrafter"/>
</dbReference>
<evidence type="ECO:0000256" key="2">
    <source>
        <dbReference type="ARBA" id="ARBA00022692"/>
    </source>
</evidence>